<organism evidence="1 2">
    <name type="scientific">Actinoallomurus iriomotensis</name>
    <dbReference type="NCBI Taxonomy" id="478107"/>
    <lineage>
        <taxon>Bacteria</taxon>
        <taxon>Bacillati</taxon>
        <taxon>Actinomycetota</taxon>
        <taxon>Actinomycetes</taxon>
        <taxon>Streptosporangiales</taxon>
        <taxon>Thermomonosporaceae</taxon>
        <taxon>Actinoallomurus</taxon>
    </lineage>
</organism>
<name>A0A9W6RLV7_9ACTN</name>
<comment type="caution">
    <text evidence="1">The sequence shown here is derived from an EMBL/GenBank/DDBJ whole genome shotgun (WGS) entry which is preliminary data.</text>
</comment>
<dbReference type="Proteomes" id="UP001165135">
    <property type="component" value="Unassembled WGS sequence"/>
</dbReference>
<dbReference type="EMBL" id="BSTJ01000008">
    <property type="protein sequence ID" value="GLY77894.1"/>
    <property type="molecule type" value="Genomic_DNA"/>
</dbReference>
<gene>
    <name evidence="1" type="ORF">Airi01_061610</name>
</gene>
<reference evidence="1" key="1">
    <citation type="submission" date="2023-03" db="EMBL/GenBank/DDBJ databases">
        <title>Actinoallomurus iriomotensis NBRC 103681.</title>
        <authorList>
            <person name="Ichikawa N."/>
            <person name="Sato H."/>
            <person name="Tonouchi N."/>
        </authorList>
    </citation>
    <scope>NUCLEOTIDE SEQUENCE</scope>
    <source>
        <strain evidence="1">NBRC 103681</strain>
    </source>
</reference>
<proteinExistence type="predicted"/>
<dbReference type="AlphaFoldDB" id="A0A9W6RLV7"/>
<protein>
    <submittedName>
        <fullName evidence="1">Uncharacterized protein</fullName>
    </submittedName>
</protein>
<dbReference type="RefSeq" id="WP_285628070.1">
    <property type="nucleotide sequence ID" value="NZ_BSTJ01000008.1"/>
</dbReference>
<accession>A0A9W6RLV7</accession>
<evidence type="ECO:0000313" key="2">
    <source>
        <dbReference type="Proteomes" id="UP001165135"/>
    </source>
</evidence>
<sequence>MLHAFVYNDTAILVRHWFEVSPKDSHLEHGVRLELRLREPQPLRGSESAAQRIVADRPVWRADLFDRVDGTPGAFEAAHFHPRFDGVEPCERNWADAVKATPWEWLHGELSDIGAVAERAGVPLADPAADVEQIRADAPEIVAVAQSRAATQCGSAHQCYAWTRDAAPLVHLMLGQLRRPELLDRERAAPWLESRPQETTTAS</sequence>
<evidence type="ECO:0000313" key="1">
    <source>
        <dbReference type="EMBL" id="GLY77894.1"/>
    </source>
</evidence>